<keyword evidence="2 8" id="KW-1003">Cell membrane</keyword>
<keyword evidence="13" id="KW-1185">Reference proteome</keyword>
<comment type="similarity">
    <text evidence="8">Belongs to the FtsL family.</text>
</comment>
<keyword evidence="4 8" id="KW-0812">Transmembrane</keyword>
<dbReference type="NCBIfam" id="TIGR02209">
    <property type="entry name" value="ftsL_broad"/>
    <property type="match status" value="1"/>
</dbReference>
<protein>
    <recommendedName>
        <fullName evidence="8 9">Cell division protein FtsL</fullName>
    </recommendedName>
</protein>
<dbReference type="HAMAP" id="MF_00910">
    <property type="entry name" value="FtsL"/>
    <property type="match status" value="1"/>
</dbReference>
<comment type="subunit">
    <text evidence="8">Part of a complex composed of FtsB, FtsL and FtsQ.</text>
</comment>
<feature type="region of interest" description="Disordered" evidence="11">
    <location>
        <begin position="80"/>
        <end position="101"/>
    </location>
</feature>
<keyword evidence="7 8" id="KW-0131">Cell cycle</keyword>
<keyword evidence="5 8" id="KW-1133">Transmembrane helix</keyword>
<dbReference type="Proteomes" id="UP000613266">
    <property type="component" value="Unassembled WGS sequence"/>
</dbReference>
<organism evidence="12 13">
    <name type="scientific">Inhella proteolytica</name>
    <dbReference type="NCBI Taxonomy" id="2795029"/>
    <lineage>
        <taxon>Bacteria</taxon>
        <taxon>Pseudomonadati</taxon>
        <taxon>Pseudomonadota</taxon>
        <taxon>Betaproteobacteria</taxon>
        <taxon>Burkholderiales</taxon>
        <taxon>Sphaerotilaceae</taxon>
        <taxon>Inhella</taxon>
    </lineage>
</organism>
<evidence type="ECO:0000256" key="1">
    <source>
        <dbReference type="ARBA" id="ARBA00004401"/>
    </source>
</evidence>
<sequence>MWLRVNVLLLIALVLSSLFLVRQSYEHRRLFAQLERAKFTARKLDADLQHLQAEREAEATNLRVEQLARERLQMRPITPAVTLGTAPAPSATPAASAASQP</sequence>
<evidence type="ECO:0000256" key="6">
    <source>
        <dbReference type="ARBA" id="ARBA00023136"/>
    </source>
</evidence>
<dbReference type="GO" id="GO:0043093">
    <property type="term" value="P:FtsZ-dependent cytokinesis"/>
    <property type="evidence" value="ECO:0007669"/>
    <property type="project" value="UniProtKB-UniRule"/>
</dbReference>
<gene>
    <name evidence="8 12" type="primary">ftsL</name>
    <name evidence="12" type="ORF">I7X39_18700</name>
</gene>
<dbReference type="GO" id="GO:0032153">
    <property type="term" value="C:cell division site"/>
    <property type="evidence" value="ECO:0007669"/>
    <property type="project" value="UniProtKB-UniRule"/>
</dbReference>
<evidence type="ECO:0000313" key="13">
    <source>
        <dbReference type="Proteomes" id="UP000613266"/>
    </source>
</evidence>
<reference evidence="12" key="1">
    <citation type="submission" date="2020-12" db="EMBL/GenBank/DDBJ databases">
        <title>The genome sequence of Inhella sp. 1Y17.</title>
        <authorList>
            <person name="Liu Y."/>
        </authorList>
    </citation>
    <scope>NUCLEOTIDE SEQUENCE</scope>
    <source>
        <strain evidence="12">1Y17</strain>
    </source>
</reference>
<dbReference type="PANTHER" id="PTHR37479:SF1">
    <property type="entry name" value="CELL DIVISION PROTEIN FTSL"/>
    <property type="match status" value="1"/>
</dbReference>
<dbReference type="InterPro" id="IPR011922">
    <property type="entry name" value="Cell_div_FtsL"/>
</dbReference>
<keyword evidence="6 8" id="KW-0472">Membrane</keyword>
<dbReference type="GO" id="GO:0005886">
    <property type="term" value="C:plasma membrane"/>
    <property type="evidence" value="ECO:0007669"/>
    <property type="project" value="UniProtKB-SubCell"/>
</dbReference>
<evidence type="ECO:0000256" key="5">
    <source>
        <dbReference type="ARBA" id="ARBA00022989"/>
    </source>
</evidence>
<dbReference type="AlphaFoldDB" id="A0A931JA87"/>
<evidence type="ECO:0000256" key="9">
    <source>
        <dbReference type="NCBIfam" id="TIGR02209"/>
    </source>
</evidence>
<dbReference type="EMBL" id="JAEDAK010000016">
    <property type="protein sequence ID" value="MBH9578925.1"/>
    <property type="molecule type" value="Genomic_DNA"/>
</dbReference>
<evidence type="ECO:0000256" key="7">
    <source>
        <dbReference type="ARBA" id="ARBA00023306"/>
    </source>
</evidence>
<keyword evidence="3 8" id="KW-0132">Cell division</keyword>
<evidence type="ECO:0000256" key="11">
    <source>
        <dbReference type="SAM" id="MobiDB-lite"/>
    </source>
</evidence>
<comment type="subcellular location">
    <subcellularLocation>
        <location evidence="8">Cell inner membrane</location>
        <topology evidence="8">Single-pass type II membrane protein</topology>
    </subcellularLocation>
    <subcellularLocation>
        <location evidence="1">Cell membrane</location>
        <topology evidence="1">Single-pass type II membrane protein</topology>
    </subcellularLocation>
    <text evidence="8">Localizes to the division septum where it forms a ring structure.</text>
</comment>
<dbReference type="PANTHER" id="PTHR37479">
    <property type="entry name" value="CELL DIVISION PROTEIN FTSL"/>
    <property type="match status" value="1"/>
</dbReference>
<evidence type="ECO:0000256" key="4">
    <source>
        <dbReference type="ARBA" id="ARBA00022692"/>
    </source>
</evidence>
<keyword evidence="10" id="KW-0175">Coiled coil</keyword>
<comment type="function">
    <text evidence="8">Essential cell division protein. May link together the upstream cell division proteins, which are predominantly cytoplasmic, with the downstream cell division proteins, which are predominantly periplasmic.</text>
</comment>
<feature type="compositionally biased region" description="Low complexity" evidence="11">
    <location>
        <begin position="85"/>
        <end position="101"/>
    </location>
</feature>
<evidence type="ECO:0000256" key="8">
    <source>
        <dbReference type="HAMAP-Rule" id="MF_00910"/>
    </source>
</evidence>
<evidence type="ECO:0000256" key="10">
    <source>
        <dbReference type="SAM" id="Coils"/>
    </source>
</evidence>
<evidence type="ECO:0000256" key="3">
    <source>
        <dbReference type="ARBA" id="ARBA00022618"/>
    </source>
</evidence>
<proteinExistence type="inferred from homology"/>
<accession>A0A931JA87</accession>
<name>A0A931JA87_9BURK</name>
<keyword evidence="8" id="KW-0997">Cell inner membrane</keyword>
<comment type="caution">
    <text evidence="12">The sequence shown here is derived from an EMBL/GenBank/DDBJ whole genome shotgun (WGS) entry which is preliminary data.</text>
</comment>
<evidence type="ECO:0000256" key="2">
    <source>
        <dbReference type="ARBA" id="ARBA00022475"/>
    </source>
</evidence>
<feature type="coiled-coil region" evidence="10">
    <location>
        <begin position="34"/>
        <end position="70"/>
    </location>
</feature>
<dbReference type="Pfam" id="PF04999">
    <property type="entry name" value="FtsL"/>
    <property type="match status" value="1"/>
</dbReference>
<evidence type="ECO:0000313" key="12">
    <source>
        <dbReference type="EMBL" id="MBH9578925.1"/>
    </source>
</evidence>